<gene>
    <name evidence="2" type="ORF">KC19_11G080100</name>
</gene>
<evidence type="ECO:0000256" key="1">
    <source>
        <dbReference type="SAM" id="MobiDB-lite"/>
    </source>
</evidence>
<organism evidence="2 3">
    <name type="scientific">Ceratodon purpureus</name>
    <name type="common">Fire moss</name>
    <name type="synonym">Dicranum purpureum</name>
    <dbReference type="NCBI Taxonomy" id="3225"/>
    <lineage>
        <taxon>Eukaryota</taxon>
        <taxon>Viridiplantae</taxon>
        <taxon>Streptophyta</taxon>
        <taxon>Embryophyta</taxon>
        <taxon>Bryophyta</taxon>
        <taxon>Bryophytina</taxon>
        <taxon>Bryopsida</taxon>
        <taxon>Dicranidae</taxon>
        <taxon>Pseudoditrichales</taxon>
        <taxon>Ditrichaceae</taxon>
        <taxon>Ceratodon</taxon>
    </lineage>
</organism>
<feature type="compositionally biased region" description="Basic and acidic residues" evidence="1">
    <location>
        <begin position="31"/>
        <end position="40"/>
    </location>
</feature>
<dbReference type="Proteomes" id="UP000822688">
    <property type="component" value="Chromosome 11"/>
</dbReference>
<sequence length="106" mass="11819">MGGGSEDQFLEGSVLGASFWGWWNRAWTGEPDGRRGEDSQRAQPAKPESASPVASEELVLITTVVPRPRPPSRPVKSKPIDIPTRKPVSTVPIFESVPEDKRYWYQ</sequence>
<proteinExistence type="predicted"/>
<keyword evidence="3" id="KW-1185">Reference proteome</keyword>
<evidence type="ECO:0000313" key="3">
    <source>
        <dbReference type="Proteomes" id="UP000822688"/>
    </source>
</evidence>
<protein>
    <submittedName>
        <fullName evidence="2">Uncharacterized protein</fullName>
    </submittedName>
</protein>
<dbReference type="EMBL" id="CM026432">
    <property type="protein sequence ID" value="KAG0556801.1"/>
    <property type="molecule type" value="Genomic_DNA"/>
</dbReference>
<comment type="caution">
    <text evidence="2">The sequence shown here is derived from an EMBL/GenBank/DDBJ whole genome shotgun (WGS) entry which is preliminary data.</text>
</comment>
<evidence type="ECO:0000313" key="2">
    <source>
        <dbReference type="EMBL" id="KAG0556801.1"/>
    </source>
</evidence>
<accession>A0A8T0GC86</accession>
<reference evidence="2 3" key="1">
    <citation type="submission" date="2020-06" db="EMBL/GenBank/DDBJ databases">
        <title>WGS assembly of Ceratodon purpureus strain R40.</title>
        <authorList>
            <person name="Carey S.B."/>
            <person name="Jenkins J."/>
            <person name="Shu S."/>
            <person name="Lovell J.T."/>
            <person name="Sreedasyam A."/>
            <person name="Maumus F."/>
            <person name="Tiley G.P."/>
            <person name="Fernandez-Pozo N."/>
            <person name="Barry K."/>
            <person name="Chen C."/>
            <person name="Wang M."/>
            <person name="Lipzen A."/>
            <person name="Daum C."/>
            <person name="Saski C.A."/>
            <person name="Payton A.C."/>
            <person name="Mcbreen J.C."/>
            <person name="Conrad R.E."/>
            <person name="Kollar L.M."/>
            <person name="Olsson S."/>
            <person name="Huttunen S."/>
            <person name="Landis J.B."/>
            <person name="Wickett N.J."/>
            <person name="Johnson M.G."/>
            <person name="Rensing S.A."/>
            <person name="Grimwood J."/>
            <person name="Schmutz J."/>
            <person name="Mcdaniel S.F."/>
        </authorList>
    </citation>
    <scope>NUCLEOTIDE SEQUENCE [LARGE SCALE GENOMIC DNA]</scope>
    <source>
        <strain evidence="2 3">R40</strain>
    </source>
</reference>
<dbReference type="AlphaFoldDB" id="A0A8T0GC86"/>
<feature type="region of interest" description="Disordered" evidence="1">
    <location>
        <begin position="29"/>
        <end position="91"/>
    </location>
</feature>
<name>A0A8T0GC86_CERPU</name>